<organism evidence="1 2">
    <name type="scientific">Paenimyroides marinum</name>
    <dbReference type="NCBI Taxonomy" id="1159016"/>
    <lineage>
        <taxon>Bacteria</taxon>
        <taxon>Pseudomonadati</taxon>
        <taxon>Bacteroidota</taxon>
        <taxon>Flavobacteriia</taxon>
        <taxon>Flavobacteriales</taxon>
        <taxon>Flavobacteriaceae</taxon>
        <taxon>Paenimyroides</taxon>
    </lineage>
</organism>
<dbReference type="AlphaFoldDB" id="A0A1H6IXV9"/>
<gene>
    <name evidence="1" type="ORF">SAMN02927937_00113</name>
</gene>
<name>A0A1H6IXV9_9FLAO</name>
<proteinExistence type="predicted"/>
<reference evidence="1 2" key="1">
    <citation type="submission" date="2016-10" db="EMBL/GenBank/DDBJ databases">
        <authorList>
            <person name="de Groot N.N."/>
        </authorList>
    </citation>
    <scope>NUCLEOTIDE SEQUENCE [LARGE SCALE GENOMIC DNA]</scope>
    <source>
        <strain evidence="1 2">CGMCC 1.10825</strain>
    </source>
</reference>
<sequence>MVVIRLIKVFKKVTYMTLFFICFLFNNLCSQNYADIANTYRSYYTEDYRENVPVKNCVFIINHEQLLTELKDYDKALVYIFVNGCNSKYCQPLYVYENWSKKNGCKLFLVMVNIEGFEQTIIQNPSEQLYVIDDRFYKKRKLFDEFENGLKQQSLKQKNKYRGSLFLFEKGKYVETYRELPYF</sequence>
<evidence type="ECO:0000313" key="1">
    <source>
        <dbReference type="EMBL" id="SEH54502.1"/>
    </source>
</evidence>
<dbReference type="EMBL" id="FNXE01000001">
    <property type="protein sequence ID" value="SEH54502.1"/>
    <property type="molecule type" value="Genomic_DNA"/>
</dbReference>
<dbReference type="Proteomes" id="UP000199634">
    <property type="component" value="Unassembled WGS sequence"/>
</dbReference>
<protein>
    <submittedName>
        <fullName evidence="1">Uncharacterized protein</fullName>
    </submittedName>
</protein>
<evidence type="ECO:0000313" key="2">
    <source>
        <dbReference type="Proteomes" id="UP000199634"/>
    </source>
</evidence>
<dbReference type="STRING" id="1159016.SAMN02927937_00113"/>
<accession>A0A1H6IXV9</accession>
<keyword evidence="2" id="KW-1185">Reference proteome</keyword>